<gene>
    <name evidence="2" type="ORF">GR212_00745</name>
</gene>
<evidence type="ECO:0000256" key="1">
    <source>
        <dbReference type="SAM" id="Phobius"/>
    </source>
</evidence>
<dbReference type="Proteomes" id="UP000483035">
    <property type="component" value="Unassembled WGS sequence"/>
</dbReference>
<keyword evidence="1" id="KW-1133">Transmembrane helix</keyword>
<accession>A0A6L9TXM0</accession>
<keyword evidence="1" id="KW-0812">Transmembrane</keyword>
<feature type="transmembrane region" description="Helical" evidence="1">
    <location>
        <begin position="12"/>
        <end position="29"/>
    </location>
</feature>
<name>A0A6L9TXM0_9HYPH</name>
<feature type="transmembrane region" description="Helical" evidence="1">
    <location>
        <begin position="74"/>
        <end position="98"/>
    </location>
</feature>
<protein>
    <submittedName>
        <fullName evidence="2">Uncharacterized protein</fullName>
    </submittedName>
</protein>
<feature type="transmembrane region" description="Helical" evidence="1">
    <location>
        <begin position="35"/>
        <end position="53"/>
    </location>
</feature>
<dbReference type="RefSeq" id="WP_163984552.1">
    <property type="nucleotide sequence ID" value="NZ_WUEY01000001.1"/>
</dbReference>
<feature type="transmembrane region" description="Helical" evidence="1">
    <location>
        <begin position="199"/>
        <end position="221"/>
    </location>
</feature>
<dbReference type="AlphaFoldDB" id="A0A6L9TXM0"/>
<feature type="transmembrane region" description="Helical" evidence="1">
    <location>
        <begin position="110"/>
        <end position="134"/>
    </location>
</feature>
<comment type="caution">
    <text evidence="2">The sequence shown here is derived from an EMBL/GenBank/DDBJ whole genome shotgun (WGS) entry which is preliminary data.</text>
</comment>
<reference evidence="2 3" key="1">
    <citation type="submission" date="2019-12" db="EMBL/GenBank/DDBJ databases">
        <title>Rhizobium genotypes associated with high levels of biological nitrogen fixation by grain legumes in a temperate-maritime cropping system.</title>
        <authorList>
            <person name="Maluk M."/>
            <person name="Francesc Ferrando Molina F."/>
            <person name="Lopez Del Egido L."/>
            <person name="Lafos M."/>
            <person name="Langarica-Fuentes A."/>
            <person name="Gebre Yohannes G."/>
            <person name="Young M.W."/>
            <person name="Martin P."/>
            <person name="Gantlett R."/>
            <person name="Kenicer G."/>
            <person name="Hawes C."/>
            <person name="Begg G.S."/>
            <person name="Quilliam R.S."/>
            <person name="Squire G.R."/>
            <person name="Poole P.S."/>
            <person name="Young P.W."/>
            <person name="Iannetta P.M."/>
            <person name="James E.K."/>
        </authorList>
    </citation>
    <scope>NUCLEOTIDE SEQUENCE [LARGE SCALE GENOMIC DNA]</scope>
    <source>
        <strain evidence="2 3">JHI1118</strain>
    </source>
</reference>
<evidence type="ECO:0000313" key="2">
    <source>
        <dbReference type="EMBL" id="NEI68083.1"/>
    </source>
</evidence>
<keyword evidence="1" id="KW-0472">Membrane</keyword>
<proteinExistence type="predicted"/>
<dbReference type="EMBL" id="WUEY01000001">
    <property type="protein sequence ID" value="NEI68083.1"/>
    <property type="molecule type" value="Genomic_DNA"/>
</dbReference>
<feature type="transmembrane region" description="Helical" evidence="1">
    <location>
        <begin position="155"/>
        <end position="179"/>
    </location>
</feature>
<organism evidence="2 3">
    <name type="scientific">Rhizobium lusitanum</name>
    <dbReference type="NCBI Taxonomy" id="293958"/>
    <lineage>
        <taxon>Bacteria</taxon>
        <taxon>Pseudomonadati</taxon>
        <taxon>Pseudomonadota</taxon>
        <taxon>Alphaproteobacteria</taxon>
        <taxon>Hyphomicrobiales</taxon>
        <taxon>Rhizobiaceae</taxon>
        <taxon>Rhizobium/Agrobacterium group</taxon>
        <taxon>Rhizobium</taxon>
    </lineage>
</organism>
<evidence type="ECO:0000313" key="3">
    <source>
        <dbReference type="Proteomes" id="UP000483035"/>
    </source>
</evidence>
<sequence>MLKQALSIARNNLVFYAVFVICAVGMAILDEYSKKFASTGAVLFLSALLVMNVQNSVLRNQNFTAAARGRKLPLGGYMFRSFVLVLLAFILIIPAIFFLLRGGGASKAHIIIWVTLAYLVAFAIVLSLLGTWLPANIHGANATMGDALRRGVARFPSTVLLVFLGLAVPLVATIIALILEVSFGSVELITDGHLNIAAILLALVANAFQAIGWTYIAVLLARRYMEAEHIGPPSEAQMPAVFP</sequence>